<dbReference type="Pfam" id="PF03403">
    <property type="entry name" value="PAF-AH_p_II"/>
    <property type="match status" value="2"/>
</dbReference>
<evidence type="ECO:0000256" key="1">
    <source>
        <dbReference type="ARBA" id="ARBA00013201"/>
    </source>
</evidence>
<dbReference type="EC" id="3.1.1.47" evidence="1"/>
<evidence type="ECO:0000256" key="5">
    <source>
        <dbReference type="SAM" id="SignalP"/>
    </source>
</evidence>
<comment type="caution">
    <text evidence="6">The sequence shown here is derived from an EMBL/GenBank/DDBJ whole genome shotgun (WGS) entry which is preliminary data.</text>
</comment>
<dbReference type="EMBL" id="JAVRRD010000002">
    <property type="protein sequence ID" value="KAK5063029.1"/>
    <property type="molecule type" value="Genomic_DNA"/>
</dbReference>
<feature type="chain" id="PRO_5043418054" description="1-alkyl-2-acetylglycerophosphocholine esterase" evidence="5">
    <location>
        <begin position="22"/>
        <end position="385"/>
    </location>
</feature>
<gene>
    <name evidence="6" type="ORF">LTR84_005105</name>
</gene>
<dbReference type="RefSeq" id="XP_064711301.1">
    <property type="nucleotide sequence ID" value="XM_064848677.1"/>
</dbReference>
<evidence type="ECO:0000256" key="2">
    <source>
        <dbReference type="ARBA" id="ARBA00022801"/>
    </source>
</evidence>
<feature type="signal peptide" evidence="5">
    <location>
        <begin position="1"/>
        <end position="21"/>
    </location>
</feature>
<dbReference type="Gene3D" id="3.40.50.1820">
    <property type="entry name" value="alpha/beta hydrolase"/>
    <property type="match status" value="1"/>
</dbReference>
<dbReference type="InterPro" id="IPR029058">
    <property type="entry name" value="AB_hydrolase_fold"/>
</dbReference>
<dbReference type="GeneID" id="89973283"/>
<dbReference type="SUPFAM" id="SSF53474">
    <property type="entry name" value="alpha/beta-Hydrolases"/>
    <property type="match status" value="1"/>
</dbReference>
<dbReference type="AlphaFoldDB" id="A0AAV9NRH9"/>
<evidence type="ECO:0000313" key="6">
    <source>
        <dbReference type="EMBL" id="KAK5063029.1"/>
    </source>
</evidence>
<evidence type="ECO:0000256" key="3">
    <source>
        <dbReference type="ARBA" id="ARBA00022963"/>
    </source>
</evidence>
<organism evidence="6 7">
    <name type="scientific">Exophiala bonariae</name>
    <dbReference type="NCBI Taxonomy" id="1690606"/>
    <lineage>
        <taxon>Eukaryota</taxon>
        <taxon>Fungi</taxon>
        <taxon>Dikarya</taxon>
        <taxon>Ascomycota</taxon>
        <taxon>Pezizomycotina</taxon>
        <taxon>Eurotiomycetes</taxon>
        <taxon>Chaetothyriomycetidae</taxon>
        <taxon>Chaetothyriales</taxon>
        <taxon>Herpotrichiellaceae</taxon>
        <taxon>Exophiala</taxon>
    </lineage>
</organism>
<dbReference type="PANTHER" id="PTHR10272:SF14">
    <property type="entry name" value="PAF ACETYLHYDROLASE FAMILY PROTEIN"/>
    <property type="match status" value="1"/>
</dbReference>
<evidence type="ECO:0000256" key="4">
    <source>
        <dbReference type="ARBA" id="ARBA00023098"/>
    </source>
</evidence>
<reference evidence="6 7" key="1">
    <citation type="submission" date="2023-08" db="EMBL/GenBank/DDBJ databases">
        <title>Black Yeasts Isolated from many extreme environments.</title>
        <authorList>
            <person name="Coleine C."/>
            <person name="Stajich J.E."/>
            <person name="Selbmann L."/>
        </authorList>
    </citation>
    <scope>NUCLEOTIDE SEQUENCE [LARGE SCALE GENOMIC DNA]</scope>
    <source>
        <strain evidence="6 7">CCFEE 5792</strain>
    </source>
</reference>
<evidence type="ECO:0000313" key="7">
    <source>
        <dbReference type="Proteomes" id="UP001358417"/>
    </source>
</evidence>
<keyword evidence="5" id="KW-0732">Signal</keyword>
<keyword evidence="7" id="KW-1185">Reference proteome</keyword>
<dbReference type="PANTHER" id="PTHR10272">
    <property type="entry name" value="PLATELET-ACTIVATING FACTOR ACETYLHYDROLASE"/>
    <property type="match status" value="1"/>
</dbReference>
<keyword evidence="3" id="KW-0442">Lipid degradation</keyword>
<keyword evidence="4" id="KW-0443">Lipid metabolism</keyword>
<protein>
    <recommendedName>
        <fullName evidence="1">1-alkyl-2-acetylglycerophosphocholine esterase</fullName>
        <ecNumber evidence="1">3.1.1.47</ecNumber>
    </recommendedName>
</protein>
<sequence length="385" mass="41605">MGLLSALLAVVLLGDVARTASVTIPQPSGQYGVALKTVELVNTGMLDPYAPSKQNRRIVLSAFYPTSMRRGCQHIQTPYMPPATAEVYDQLYSSIGLPNGTFGALELTLCSPRTTPQRRNRVQHPIVVFSPGLSNSRLIYSSVAANLAAQGFVVLTVDHPYDGAIVEFPDGSFVLATDIDTDEQIEAALAVRTKDIKFVNQQLQNRTLTQDLFKGIYGSVDLRQRFAHGHSLGGATAAATMLEDNKFLGGINLDGTFFGDVVAKGLDRPFMIFAHEGKNLTTDQSWADLWSHLRSSKFEASVKGTAHGSYTDFPMLLDVLGLRALLPADLAGELVGTISGSRMLEILSTSTASFFRFVGCQISSGQLKRTLSQFPEVAVLNATVV</sequence>
<dbReference type="Proteomes" id="UP001358417">
    <property type="component" value="Unassembled WGS sequence"/>
</dbReference>
<dbReference type="GO" id="GO:0016042">
    <property type="term" value="P:lipid catabolic process"/>
    <property type="evidence" value="ECO:0007669"/>
    <property type="project" value="UniProtKB-KW"/>
</dbReference>
<name>A0AAV9NRH9_9EURO</name>
<accession>A0AAV9NRH9</accession>
<dbReference type="GO" id="GO:0003847">
    <property type="term" value="F:1-alkyl-2-acetylglycerophosphocholine esterase activity"/>
    <property type="evidence" value="ECO:0007669"/>
    <property type="project" value="UniProtKB-EC"/>
</dbReference>
<proteinExistence type="predicted"/>
<keyword evidence="2" id="KW-0378">Hydrolase</keyword>